<accession>A0AAE0MST5</accession>
<gene>
    <name evidence="2" type="ORF">B0H65DRAFT_150167</name>
</gene>
<dbReference type="RefSeq" id="XP_062682581.1">
    <property type="nucleotide sequence ID" value="XM_062821070.1"/>
</dbReference>
<comment type="caution">
    <text evidence="2">The sequence shown here is derived from an EMBL/GenBank/DDBJ whole genome shotgun (WGS) entry which is preliminary data.</text>
</comment>
<dbReference type="Proteomes" id="UP001278500">
    <property type="component" value="Unassembled WGS sequence"/>
</dbReference>
<reference evidence="2" key="1">
    <citation type="journal article" date="2023" name="Mol. Phylogenet. Evol.">
        <title>Genome-scale phylogeny and comparative genomics of the fungal order Sordariales.</title>
        <authorList>
            <person name="Hensen N."/>
            <person name="Bonometti L."/>
            <person name="Westerberg I."/>
            <person name="Brannstrom I.O."/>
            <person name="Guillou S."/>
            <person name="Cros-Aarteil S."/>
            <person name="Calhoun S."/>
            <person name="Haridas S."/>
            <person name="Kuo A."/>
            <person name="Mondo S."/>
            <person name="Pangilinan J."/>
            <person name="Riley R."/>
            <person name="LaButti K."/>
            <person name="Andreopoulos B."/>
            <person name="Lipzen A."/>
            <person name="Chen C."/>
            <person name="Yan M."/>
            <person name="Daum C."/>
            <person name="Ng V."/>
            <person name="Clum A."/>
            <person name="Steindorff A."/>
            <person name="Ohm R.A."/>
            <person name="Martin F."/>
            <person name="Silar P."/>
            <person name="Natvig D.O."/>
            <person name="Lalanne C."/>
            <person name="Gautier V."/>
            <person name="Ament-Velasquez S.L."/>
            <person name="Kruys A."/>
            <person name="Hutchinson M.I."/>
            <person name="Powell A.J."/>
            <person name="Barry K."/>
            <person name="Miller A.N."/>
            <person name="Grigoriev I.V."/>
            <person name="Debuchy R."/>
            <person name="Gladieux P."/>
            <person name="Hiltunen Thoren M."/>
            <person name="Johannesson H."/>
        </authorList>
    </citation>
    <scope>NUCLEOTIDE SEQUENCE</scope>
    <source>
        <strain evidence="2">CBS 560.94</strain>
    </source>
</reference>
<evidence type="ECO:0000313" key="2">
    <source>
        <dbReference type="EMBL" id="KAK3347499.1"/>
    </source>
</evidence>
<name>A0AAE0MST5_9PEZI</name>
<keyword evidence="3" id="KW-1185">Reference proteome</keyword>
<evidence type="ECO:0000256" key="1">
    <source>
        <dbReference type="SAM" id="MobiDB-lite"/>
    </source>
</evidence>
<dbReference type="EMBL" id="JAUEPP010000003">
    <property type="protein sequence ID" value="KAK3347499.1"/>
    <property type="molecule type" value="Genomic_DNA"/>
</dbReference>
<proteinExistence type="predicted"/>
<organism evidence="2 3">
    <name type="scientific">Neurospora tetraspora</name>
    <dbReference type="NCBI Taxonomy" id="94610"/>
    <lineage>
        <taxon>Eukaryota</taxon>
        <taxon>Fungi</taxon>
        <taxon>Dikarya</taxon>
        <taxon>Ascomycota</taxon>
        <taxon>Pezizomycotina</taxon>
        <taxon>Sordariomycetes</taxon>
        <taxon>Sordariomycetidae</taxon>
        <taxon>Sordariales</taxon>
        <taxon>Sordariaceae</taxon>
        <taxon>Neurospora</taxon>
    </lineage>
</organism>
<feature type="region of interest" description="Disordered" evidence="1">
    <location>
        <begin position="103"/>
        <end position="140"/>
    </location>
</feature>
<reference evidence="2" key="2">
    <citation type="submission" date="2023-06" db="EMBL/GenBank/DDBJ databases">
        <authorList>
            <consortium name="Lawrence Berkeley National Laboratory"/>
            <person name="Haridas S."/>
            <person name="Hensen N."/>
            <person name="Bonometti L."/>
            <person name="Westerberg I."/>
            <person name="Brannstrom I.O."/>
            <person name="Guillou S."/>
            <person name="Cros-Aarteil S."/>
            <person name="Calhoun S."/>
            <person name="Kuo A."/>
            <person name="Mondo S."/>
            <person name="Pangilinan J."/>
            <person name="Riley R."/>
            <person name="Labutti K."/>
            <person name="Andreopoulos B."/>
            <person name="Lipzen A."/>
            <person name="Chen C."/>
            <person name="Yanf M."/>
            <person name="Daum C."/>
            <person name="Ng V."/>
            <person name="Clum A."/>
            <person name="Steindorff A."/>
            <person name="Ohm R."/>
            <person name="Martin F."/>
            <person name="Silar P."/>
            <person name="Natvig D."/>
            <person name="Lalanne C."/>
            <person name="Gautier V."/>
            <person name="Ament-Velasquez S.L."/>
            <person name="Kruys A."/>
            <person name="Hutchinson M.I."/>
            <person name="Powell A.J."/>
            <person name="Barry K."/>
            <person name="Miller A.N."/>
            <person name="Grigoriev I.V."/>
            <person name="Debuchy R."/>
            <person name="Gladieux P."/>
            <person name="Thoren M.H."/>
            <person name="Johannesson H."/>
        </authorList>
    </citation>
    <scope>NUCLEOTIDE SEQUENCE</scope>
    <source>
        <strain evidence="2">CBS 560.94</strain>
    </source>
</reference>
<sequence length="231" mass="25598">MAKCFSNPTFRGNGSLTRDKQGASAQATAITAVAQSSTLDDIGIAMFTDASWPPPFLRLPMEIKLMVYRNAWTVDPGEDKYLRACYQHGTMYKYHLLHTYLKNQRNPTPPTTPLDGRSTQPKLTLHSPVESSIMSAERTPPTEKELHARMIEALITAQHEVGPTWQRQPSFIRTDKPKGKNADILHWVPSARKSGGTPTRSTFPGVSSISSLGMSLTGTYRSPKIAMLRQA</sequence>
<evidence type="ECO:0000313" key="3">
    <source>
        <dbReference type="Proteomes" id="UP001278500"/>
    </source>
</evidence>
<protein>
    <submittedName>
        <fullName evidence="2">Uncharacterized protein</fullName>
    </submittedName>
</protein>
<dbReference type="GeneID" id="87858224"/>
<dbReference type="AlphaFoldDB" id="A0AAE0MST5"/>